<organism evidence="1 2">
    <name type="scientific">Streptomyces caniferus</name>
    <dbReference type="NCBI Taxonomy" id="285557"/>
    <lineage>
        <taxon>Bacteria</taxon>
        <taxon>Bacillati</taxon>
        <taxon>Actinomycetota</taxon>
        <taxon>Actinomycetes</taxon>
        <taxon>Kitasatosporales</taxon>
        <taxon>Streptomycetaceae</taxon>
        <taxon>Streptomyces</taxon>
    </lineage>
</organism>
<comment type="caution">
    <text evidence="1">The sequence shown here is derived from an EMBL/GenBank/DDBJ whole genome shotgun (WGS) entry which is preliminary data.</text>
</comment>
<reference evidence="1 2" key="1">
    <citation type="submission" date="2019-12" db="EMBL/GenBank/DDBJ databases">
        <title>Whole genome shotgun sequence of Streptomyces caniferus NBRC 15389.</title>
        <authorList>
            <person name="Ichikawa N."/>
            <person name="Kimura A."/>
            <person name="Kitahashi Y."/>
            <person name="Komaki H."/>
            <person name="Tamura T."/>
        </authorList>
    </citation>
    <scope>NUCLEOTIDE SEQUENCE [LARGE SCALE GENOMIC DNA]</scope>
    <source>
        <strain evidence="1 2">NBRC 15389</strain>
    </source>
</reference>
<dbReference type="AlphaFoldDB" id="A0A640S8L8"/>
<accession>A0A640S8L8</accession>
<evidence type="ECO:0000313" key="1">
    <source>
        <dbReference type="EMBL" id="GFE07540.1"/>
    </source>
</evidence>
<evidence type="ECO:0008006" key="3">
    <source>
        <dbReference type="Google" id="ProtNLM"/>
    </source>
</evidence>
<dbReference type="EMBL" id="BLIN01000005">
    <property type="protein sequence ID" value="GFE07540.1"/>
    <property type="molecule type" value="Genomic_DNA"/>
</dbReference>
<protein>
    <recommendedName>
        <fullName evidence="3">ABC transporter ATP-binding protein</fullName>
    </recommendedName>
</protein>
<evidence type="ECO:0000313" key="2">
    <source>
        <dbReference type="Proteomes" id="UP000435837"/>
    </source>
</evidence>
<gene>
    <name evidence="1" type="ORF">Scani_38080</name>
</gene>
<dbReference type="Proteomes" id="UP000435837">
    <property type="component" value="Unassembled WGS sequence"/>
</dbReference>
<proteinExistence type="predicted"/>
<name>A0A640S8L8_9ACTN</name>
<sequence>MTAEGVSVETSASGELTVEGRTAAEIGDLAHHRRVRLHQLRDVQVSLEQAYMDLTARSVEYTTGGSVADTTVAAAAPKEGE</sequence>